<keyword evidence="1" id="KW-0805">Transcription regulation</keyword>
<feature type="domain" description="HTH gntR-type" evidence="5">
    <location>
        <begin position="30"/>
        <end position="97"/>
    </location>
</feature>
<reference evidence="6 7" key="1">
    <citation type="submission" date="2023-10" db="EMBL/GenBank/DDBJ databases">
        <title>Development of a sustainable strategy for remediation of hydrocarbon-contaminated territories based on the waste exchange concept.</title>
        <authorList>
            <person name="Krivoruchko A."/>
        </authorList>
    </citation>
    <scope>NUCLEOTIDE SEQUENCE [LARGE SCALE GENOMIC DNA]</scope>
    <source>
        <strain evidence="6 7">IEGM 1203</strain>
    </source>
</reference>
<organism evidence="6 7">
    <name type="scientific">Rhodococcus globerulus</name>
    <dbReference type="NCBI Taxonomy" id="33008"/>
    <lineage>
        <taxon>Bacteria</taxon>
        <taxon>Bacillati</taxon>
        <taxon>Actinomycetota</taxon>
        <taxon>Actinomycetes</taxon>
        <taxon>Mycobacteriales</taxon>
        <taxon>Nocardiaceae</taxon>
        <taxon>Rhodococcus</taxon>
    </lineage>
</organism>
<dbReference type="Pfam" id="PF07729">
    <property type="entry name" value="FCD"/>
    <property type="match status" value="1"/>
</dbReference>
<keyword evidence="3" id="KW-0804">Transcription</keyword>
<evidence type="ECO:0000256" key="4">
    <source>
        <dbReference type="SAM" id="MobiDB-lite"/>
    </source>
</evidence>
<evidence type="ECO:0000256" key="1">
    <source>
        <dbReference type="ARBA" id="ARBA00023015"/>
    </source>
</evidence>
<dbReference type="Gene3D" id="1.10.10.10">
    <property type="entry name" value="Winged helix-like DNA-binding domain superfamily/Winged helix DNA-binding domain"/>
    <property type="match status" value="1"/>
</dbReference>
<dbReference type="Pfam" id="PF00392">
    <property type="entry name" value="GntR"/>
    <property type="match status" value="1"/>
</dbReference>
<comment type="caution">
    <text evidence="6">The sequence shown here is derived from an EMBL/GenBank/DDBJ whole genome shotgun (WGS) entry which is preliminary data.</text>
</comment>
<accession>A0ABU4C3F9</accession>
<dbReference type="InterPro" id="IPR000524">
    <property type="entry name" value="Tscrpt_reg_HTH_GntR"/>
</dbReference>
<dbReference type="CDD" id="cd07377">
    <property type="entry name" value="WHTH_GntR"/>
    <property type="match status" value="1"/>
</dbReference>
<dbReference type="SMART" id="SM00345">
    <property type="entry name" value="HTH_GNTR"/>
    <property type="match status" value="1"/>
</dbReference>
<sequence length="246" mass="26892">MGTKQPAGSSADRTSRRQEQTVVFQPLARSSLRNDATRLLRARISSGELESGRLYAIGDIAAQLEVSPTPVREALLDLKSQGLIEMVRNRGFRIVELTDDELEEIVEIRLMLEPPAMGKVAVLEPPLDLTDLWTLSKRVEDAAAEGDLVAFLTLDKDFHLELLAALGNARLVKVVEQLRDQTRLSGLRGIAGSKDLVGSAREHDQLLKALESRDPFAAEAVMTAHLHHVSGLWAGRSEGDDSDGAK</sequence>
<evidence type="ECO:0000256" key="3">
    <source>
        <dbReference type="ARBA" id="ARBA00023163"/>
    </source>
</evidence>
<dbReference type="Proteomes" id="UP001185927">
    <property type="component" value="Unassembled WGS sequence"/>
</dbReference>
<dbReference type="PROSITE" id="PS50949">
    <property type="entry name" value="HTH_GNTR"/>
    <property type="match status" value="1"/>
</dbReference>
<proteinExistence type="predicted"/>
<dbReference type="RefSeq" id="WP_317545508.1">
    <property type="nucleotide sequence ID" value="NZ_JAWLKB010000030.1"/>
</dbReference>
<keyword evidence="7" id="KW-1185">Reference proteome</keyword>
<dbReference type="SUPFAM" id="SSF48008">
    <property type="entry name" value="GntR ligand-binding domain-like"/>
    <property type="match status" value="1"/>
</dbReference>
<dbReference type="SUPFAM" id="SSF46785">
    <property type="entry name" value="Winged helix' DNA-binding domain"/>
    <property type="match status" value="1"/>
</dbReference>
<evidence type="ECO:0000259" key="5">
    <source>
        <dbReference type="PROSITE" id="PS50949"/>
    </source>
</evidence>
<dbReference type="SMART" id="SM00895">
    <property type="entry name" value="FCD"/>
    <property type="match status" value="1"/>
</dbReference>
<dbReference type="InterPro" id="IPR011711">
    <property type="entry name" value="GntR_C"/>
</dbReference>
<dbReference type="PANTHER" id="PTHR43537:SF45">
    <property type="entry name" value="GNTR FAMILY REGULATORY PROTEIN"/>
    <property type="match status" value="1"/>
</dbReference>
<dbReference type="EMBL" id="JAWLKB010000030">
    <property type="protein sequence ID" value="MDV6271045.1"/>
    <property type="molecule type" value="Genomic_DNA"/>
</dbReference>
<evidence type="ECO:0000313" key="6">
    <source>
        <dbReference type="EMBL" id="MDV6271045.1"/>
    </source>
</evidence>
<evidence type="ECO:0000313" key="7">
    <source>
        <dbReference type="Proteomes" id="UP001185927"/>
    </source>
</evidence>
<feature type="compositionally biased region" description="Polar residues" evidence="4">
    <location>
        <begin position="1"/>
        <end position="12"/>
    </location>
</feature>
<keyword evidence="2" id="KW-0238">DNA-binding</keyword>
<protein>
    <submittedName>
        <fullName evidence="6">GntR family transcriptional regulator</fullName>
    </submittedName>
</protein>
<feature type="region of interest" description="Disordered" evidence="4">
    <location>
        <begin position="1"/>
        <end position="20"/>
    </location>
</feature>
<evidence type="ECO:0000256" key="2">
    <source>
        <dbReference type="ARBA" id="ARBA00023125"/>
    </source>
</evidence>
<dbReference type="InterPro" id="IPR008920">
    <property type="entry name" value="TF_FadR/GntR_C"/>
</dbReference>
<gene>
    <name evidence="6" type="ORF">R3Q16_30930</name>
</gene>
<dbReference type="Gene3D" id="1.20.120.530">
    <property type="entry name" value="GntR ligand-binding domain-like"/>
    <property type="match status" value="1"/>
</dbReference>
<dbReference type="InterPro" id="IPR036388">
    <property type="entry name" value="WH-like_DNA-bd_sf"/>
</dbReference>
<dbReference type="InterPro" id="IPR036390">
    <property type="entry name" value="WH_DNA-bd_sf"/>
</dbReference>
<dbReference type="PANTHER" id="PTHR43537">
    <property type="entry name" value="TRANSCRIPTIONAL REGULATOR, GNTR FAMILY"/>
    <property type="match status" value="1"/>
</dbReference>
<name>A0ABU4C3F9_RHOGO</name>